<evidence type="ECO:0000313" key="1">
    <source>
        <dbReference type="EMBL" id="BBN49050.1"/>
    </source>
</evidence>
<sequence>MPEAAPVTTKVRERARSGFTMPVMVAHRAGPGVADGRFLLKYVGALRFTRPAAAPYRASVDIEARAGHDEAIGETRTARAS</sequence>
<evidence type="ECO:0000313" key="2">
    <source>
        <dbReference type="Proteomes" id="UP000327362"/>
    </source>
</evidence>
<protein>
    <submittedName>
        <fullName evidence="1">Uncharacterized protein</fullName>
    </submittedName>
</protein>
<dbReference type="EMBL" id="AP020326">
    <property type="protein sequence ID" value="BBN49050.1"/>
    <property type="molecule type" value="Genomic_DNA"/>
</dbReference>
<proteinExistence type="predicted"/>
<gene>
    <name evidence="1" type="ORF">JPH1_35250</name>
</gene>
<dbReference type="Proteomes" id="UP000327362">
    <property type="component" value="Chromosome"/>
</dbReference>
<name>A0AAI8X3N6_MYCAV</name>
<accession>A0AAI8X3N6</accession>
<reference evidence="1 2" key="1">
    <citation type="submission" date="2019-09" db="EMBL/GenBank/DDBJ databases">
        <title>Complete genome sequence of Mycobacterium avium subsp. hominissuis strain JP-H-1.</title>
        <authorList>
            <person name="Kinoshita Y."/>
            <person name="Niwa H."/>
            <person name="Uchida-Fujii E."/>
            <person name="Nukada T."/>
        </authorList>
    </citation>
    <scope>NUCLEOTIDE SEQUENCE [LARGE SCALE GENOMIC DNA]</scope>
    <source>
        <strain evidence="1 2">JP-H-1</strain>
    </source>
</reference>
<dbReference type="AlphaFoldDB" id="A0AAI8X3N6"/>
<organism evidence="1 2">
    <name type="scientific">Mycobacterium avium subsp. hominissuis</name>
    <dbReference type="NCBI Taxonomy" id="439334"/>
    <lineage>
        <taxon>Bacteria</taxon>
        <taxon>Bacillati</taxon>
        <taxon>Actinomycetota</taxon>
        <taxon>Actinomycetes</taxon>
        <taxon>Mycobacteriales</taxon>
        <taxon>Mycobacteriaceae</taxon>
        <taxon>Mycobacterium</taxon>
        <taxon>Mycobacterium avium complex (MAC)</taxon>
    </lineage>
</organism>